<dbReference type="Proteomes" id="UP001210538">
    <property type="component" value="Chromosome"/>
</dbReference>
<dbReference type="AlphaFoldDB" id="A0AAX3LI59"/>
<sequence>MAINDFKPFATNNGANVTEQSDWESLQTLSSGFTAGVTSSTQINKALRQSSSVMAAFTDLIALTWNSNVPDDGNIAALTE</sequence>
<keyword evidence="2" id="KW-1185">Reference proteome</keyword>
<gene>
    <name evidence="1" type="ORF">PHA72_19260</name>
</gene>
<dbReference type="EMBL" id="CP116347">
    <property type="protein sequence ID" value="WCE15861.1"/>
    <property type="molecule type" value="Genomic_DNA"/>
</dbReference>
<reference evidence="1 2" key="1">
    <citation type="submission" date="2023-01" db="EMBL/GenBank/DDBJ databases">
        <title>Genome sequence resource and annotation of Enterobacter ludwigii, an economically important pathogen of seedling wilt with strawberry.</title>
        <authorList>
            <person name="Xie Y."/>
        </authorList>
    </citation>
    <scope>NUCLEOTIDE SEQUENCE [LARGE SCALE GENOMIC DNA]</scope>
    <source>
        <strain evidence="1 2">CM-TZ4</strain>
    </source>
</reference>
<name>A0AAX3LI59_9ENTR</name>
<proteinExistence type="predicted"/>
<organism evidence="1 2">
    <name type="scientific">Enterobacter ludwigii</name>
    <dbReference type="NCBI Taxonomy" id="299767"/>
    <lineage>
        <taxon>Bacteria</taxon>
        <taxon>Pseudomonadati</taxon>
        <taxon>Pseudomonadota</taxon>
        <taxon>Gammaproteobacteria</taxon>
        <taxon>Enterobacterales</taxon>
        <taxon>Enterobacteriaceae</taxon>
        <taxon>Enterobacter</taxon>
        <taxon>Enterobacter cloacae complex</taxon>
    </lineage>
</organism>
<evidence type="ECO:0000313" key="1">
    <source>
        <dbReference type="EMBL" id="WCE15861.1"/>
    </source>
</evidence>
<evidence type="ECO:0000313" key="2">
    <source>
        <dbReference type="Proteomes" id="UP001210538"/>
    </source>
</evidence>
<dbReference type="RefSeq" id="WP_126547895.1">
    <property type="nucleotide sequence ID" value="NZ_CP076536.1"/>
</dbReference>
<protein>
    <submittedName>
        <fullName evidence="1">Uncharacterized protein</fullName>
    </submittedName>
</protein>
<accession>A0AAX3LI59</accession>